<feature type="region of interest" description="Disordered" evidence="1">
    <location>
        <begin position="230"/>
        <end position="250"/>
    </location>
</feature>
<gene>
    <name evidence="2" type="ORF">DFR50_12623</name>
</gene>
<evidence type="ECO:0000256" key="1">
    <source>
        <dbReference type="SAM" id="MobiDB-lite"/>
    </source>
</evidence>
<protein>
    <submittedName>
        <fullName evidence="2">Uncharacterized protein</fullName>
    </submittedName>
</protein>
<evidence type="ECO:0000313" key="2">
    <source>
        <dbReference type="EMBL" id="RBP08178.1"/>
    </source>
</evidence>
<keyword evidence="3" id="KW-1185">Reference proteome</keyword>
<proteinExistence type="predicted"/>
<feature type="region of interest" description="Disordered" evidence="1">
    <location>
        <begin position="23"/>
        <end position="43"/>
    </location>
</feature>
<dbReference type="Proteomes" id="UP000253529">
    <property type="component" value="Unassembled WGS sequence"/>
</dbReference>
<organism evidence="2 3">
    <name type="scientific">Roseiarcus fermentans</name>
    <dbReference type="NCBI Taxonomy" id="1473586"/>
    <lineage>
        <taxon>Bacteria</taxon>
        <taxon>Pseudomonadati</taxon>
        <taxon>Pseudomonadota</taxon>
        <taxon>Alphaproteobacteria</taxon>
        <taxon>Hyphomicrobiales</taxon>
        <taxon>Roseiarcaceae</taxon>
        <taxon>Roseiarcus</taxon>
    </lineage>
</organism>
<evidence type="ECO:0000313" key="3">
    <source>
        <dbReference type="Proteomes" id="UP000253529"/>
    </source>
</evidence>
<feature type="region of interest" description="Disordered" evidence="1">
    <location>
        <begin position="179"/>
        <end position="200"/>
    </location>
</feature>
<accession>A0A366F0J0</accession>
<sequence length="343" mass="35996">MTQPCLSTAFSAASAGYAARLAHPGGGTPPLPGRALSAPRTQPARELRWEGTAEPWRAPWEGARLAHPGGETPPLPLSAVTAAGTPGLGVAMGSSSQPRHCEEQSDEATHAAACLLRKKSLRLLLATKGGWTTRGRDSGPAALDRFASLAMTALLATGLGVTMGTLSARNVLKSHKTRDAGSALIGRRPGSTPSRACRKDDEAGGIADMTTRGVAVARKFFCKALKRLETGPEMTGPGSDPRALPEDHVPPQRRPERTAAFAAACVMGPATKRPAEWRRLRSPMTSLPERVSEGTLARKIRCKALKRLETGSARAALPDPARPPAGCDGAYSTTTGVPTWTRL</sequence>
<dbReference type="EMBL" id="QNRK01000026">
    <property type="protein sequence ID" value="RBP08178.1"/>
    <property type="molecule type" value="Genomic_DNA"/>
</dbReference>
<comment type="caution">
    <text evidence="2">The sequence shown here is derived from an EMBL/GenBank/DDBJ whole genome shotgun (WGS) entry which is preliminary data.</text>
</comment>
<reference evidence="2 3" key="1">
    <citation type="submission" date="2018-06" db="EMBL/GenBank/DDBJ databases">
        <title>Genomic Encyclopedia of Type Strains, Phase IV (KMG-IV): sequencing the most valuable type-strain genomes for metagenomic binning, comparative biology and taxonomic classification.</title>
        <authorList>
            <person name="Goeker M."/>
        </authorList>
    </citation>
    <scope>NUCLEOTIDE SEQUENCE [LARGE SCALE GENOMIC DNA]</scope>
    <source>
        <strain evidence="2 3">DSM 24875</strain>
    </source>
</reference>
<dbReference type="AlphaFoldDB" id="A0A366F0J0"/>
<name>A0A366F0J0_9HYPH</name>